<keyword evidence="3" id="KW-1185">Reference proteome</keyword>
<dbReference type="EMBL" id="FUYC01000019">
    <property type="protein sequence ID" value="SKA94148.1"/>
    <property type="molecule type" value="Genomic_DNA"/>
</dbReference>
<protein>
    <submittedName>
        <fullName evidence="2">Uncharacterized protein</fullName>
    </submittedName>
</protein>
<dbReference type="OrthoDB" id="5471546at2"/>
<gene>
    <name evidence="2" type="ORF">SAMN02745704_02555</name>
</gene>
<keyword evidence="1" id="KW-0472">Membrane</keyword>
<reference evidence="2 3" key="1">
    <citation type="submission" date="2017-02" db="EMBL/GenBank/DDBJ databases">
        <authorList>
            <person name="Peterson S.W."/>
        </authorList>
    </citation>
    <scope>NUCLEOTIDE SEQUENCE [LARGE SCALE GENOMIC DNA]</scope>
    <source>
        <strain evidence="2 3">DSM 16080</strain>
    </source>
</reference>
<evidence type="ECO:0000313" key="2">
    <source>
        <dbReference type="EMBL" id="SKA94148.1"/>
    </source>
</evidence>
<dbReference type="AlphaFoldDB" id="A0A1T4XY49"/>
<feature type="transmembrane region" description="Helical" evidence="1">
    <location>
        <begin position="174"/>
        <end position="199"/>
    </location>
</feature>
<keyword evidence="1" id="KW-0812">Transmembrane</keyword>
<dbReference type="Proteomes" id="UP000190027">
    <property type="component" value="Unassembled WGS sequence"/>
</dbReference>
<proteinExistence type="predicted"/>
<evidence type="ECO:0000256" key="1">
    <source>
        <dbReference type="SAM" id="Phobius"/>
    </source>
</evidence>
<organism evidence="2 3">
    <name type="scientific">Paucidesulfovibrio gracilis DSM 16080</name>
    <dbReference type="NCBI Taxonomy" id="1121449"/>
    <lineage>
        <taxon>Bacteria</taxon>
        <taxon>Pseudomonadati</taxon>
        <taxon>Thermodesulfobacteriota</taxon>
        <taxon>Desulfovibrionia</taxon>
        <taxon>Desulfovibrionales</taxon>
        <taxon>Desulfovibrionaceae</taxon>
        <taxon>Paucidesulfovibrio</taxon>
    </lineage>
</organism>
<feature type="transmembrane region" description="Helical" evidence="1">
    <location>
        <begin position="56"/>
        <end position="76"/>
    </location>
</feature>
<keyword evidence="1" id="KW-1133">Transmembrane helix</keyword>
<feature type="transmembrane region" description="Helical" evidence="1">
    <location>
        <begin position="127"/>
        <end position="148"/>
    </location>
</feature>
<evidence type="ECO:0000313" key="3">
    <source>
        <dbReference type="Proteomes" id="UP000190027"/>
    </source>
</evidence>
<name>A0A1T4XY49_9BACT</name>
<feature type="transmembrane region" description="Helical" evidence="1">
    <location>
        <begin position="249"/>
        <end position="275"/>
    </location>
</feature>
<feature type="transmembrane region" description="Helical" evidence="1">
    <location>
        <begin position="13"/>
        <end position="35"/>
    </location>
</feature>
<accession>A0A1T4XY49</accession>
<feature type="transmembrane region" description="Helical" evidence="1">
    <location>
        <begin position="287"/>
        <end position="310"/>
    </location>
</feature>
<sequence length="313" mass="33428">MNSANLLPLFSQLAAPAFFDMLAAAGLGALVPAIVMEIISLTSGKVMPFKFAQQTASLFVAFMATATIAFLGGVIILGRSLPWLHTWLLSTQSPALPMLIAWGTALLFGTVYAFTFPALRNRKFVHILIGLPGMLAALSTFPLTIAAAPDLLHALAAGQEPPLHPLVIPGPASLIWPFAVQFLLLGVALAGGLGMIFILYRRKRDDWGRDYYNYALPAAARWAAPFMLLQQGGMAWLLAGISPADRDLLLHSTFGPVLGAGALLAVICCILWICVWRSRTPMRLKGLVIAGGLLCWAAHLCAVTMAFVLLPAA</sequence>
<dbReference type="RefSeq" id="WP_078718091.1">
    <property type="nucleotide sequence ID" value="NZ_FUYC01000019.1"/>
</dbReference>
<feature type="transmembrane region" description="Helical" evidence="1">
    <location>
        <begin position="96"/>
        <end position="115"/>
    </location>
</feature>